<comment type="subcellular location">
    <subcellularLocation>
        <location evidence="2">Membrane</location>
        <topology evidence="2">Single-pass membrane protein</topology>
    </subcellularLocation>
</comment>
<evidence type="ECO:0000256" key="7">
    <source>
        <dbReference type="ARBA" id="ARBA00022723"/>
    </source>
</evidence>
<dbReference type="GeneID" id="25986322"/>
<evidence type="ECO:0000256" key="4">
    <source>
        <dbReference type="ARBA" id="ARBA00012251"/>
    </source>
</evidence>
<feature type="region of interest" description="Disordered" evidence="15">
    <location>
        <begin position="163"/>
        <end position="192"/>
    </location>
</feature>
<dbReference type="EMBL" id="ALBS01000210">
    <property type="protein sequence ID" value="EJT48243.1"/>
    <property type="molecule type" value="Genomic_DNA"/>
</dbReference>
<dbReference type="CDD" id="cd16773">
    <property type="entry name" value="RING-HC_RBR_TRIAD1"/>
    <property type="match status" value="1"/>
</dbReference>
<dbReference type="Gene3D" id="3.30.40.10">
    <property type="entry name" value="Zinc/RING finger domain, C3HC4 (zinc finger)"/>
    <property type="match status" value="1"/>
</dbReference>
<dbReference type="InterPro" id="IPR031127">
    <property type="entry name" value="E3_UB_ligase_RBR"/>
</dbReference>
<sequence length="557" mass="63348">MNVRFRRSAGFATISSLSTLGLSTPLAAQQSGSPIVQSLATPSPTASPPPPTSKRPRKPDNTPPPIAKRTKLSPVQRATPPLEETRSTMSSDGEDDFFYDDVDEFDEDDYVDTKAPAKKPYDVDYKVHSPQEIKDMQKKEIKKVQDLLEVPLQEEFWTDPAKSMEAAGLPPPGSPSTSTLGLPPASAPLQSRNPFRRQLTGDEEPFDCPICCCDYPPEEFDSATFALSCGHRFCKMCWKEYITGKVKGEGESASIQCMENGCNRVVREEVVDAIVDPAVSARWCPHPGCEYAVECNQAPPRMLDRLVPTIECKCGHPMCFGCGYADDHRPVLCRIVKKWEKKCADDSETANWLNAHTKDHMTCKKCKYEFCWVCMGAWSEHGNSWYQCNRYDEKSGVDARDQQAKSRASLERYLHYFNRWANHDQSAKLDADFYKSTEKKMEEMQNTGNLSWIEVQFAKEAVSTVIKSRILLKWSYCMAFYLKRNNMTELFEDNQRDLEAAVENLSYLLESNMAEQPIAEIRSKVTNQAAYVQKRHDILLDDTLRGYLERRWEFNVD</sequence>
<comment type="caution">
    <text evidence="19">The sequence shown here is derived from an EMBL/GenBank/DDBJ whole genome shotgun (WGS) entry which is preliminary data.</text>
</comment>
<comment type="pathway">
    <text evidence="3">Protein modification; protein ubiquitination.</text>
</comment>
<dbReference type="PROSITE" id="PS51873">
    <property type="entry name" value="TRIAD"/>
    <property type="match status" value="1"/>
</dbReference>
<keyword evidence="8" id="KW-0677">Repeat</keyword>
<evidence type="ECO:0000256" key="10">
    <source>
        <dbReference type="ARBA" id="ARBA00022786"/>
    </source>
</evidence>
<gene>
    <name evidence="19" type="ORF">A1Q1_02809</name>
</gene>
<dbReference type="InterPro" id="IPR044066">
    <property type="entry name" value="TRIAD_supradom"/>
</dbReference>
<dbReference type="Pfam" id="PF01485">
    <property type="entry name" value="IBR"/>
    <property type="match status" value="1"/>
</dbReference>
<dbReference type="InterPro" id="IPR002867">
    <property type="entry name" value="IBR_dom"/>
</dbReference>
<reference evidence="19 20" key="1">
    <citation type="journal article" date="2012" name="Eukaryot. Cell">
        <title>Draft genome sequence of CBS 2479, the standard type strain of Trichosporon asahii.</title>
        <authorList>
            <person name="Yang R.Y."/>
            <person name="Li H.T."/>
            <person name="Zhu H."/>
            <person name="Zhou G.P."/>
            <person name="Wang M."/>
            <person name="Wang L."/>
        </authorList>
    </citation>
    <scope>NUCLEOTIDE SEQUENCE [LARGE SCALE GENOMIC DNA]</scope>
    <source>
        <strain evidence="20">ATCC 90039 / CBS 2479 / JCM 2466 / KCTC 7840 / NCYC 2677 / UAMH 7654</strain>
    </source>
</reference>
<keyword evidence="6" id="KW-0812">Transmembrane</keyword>
<feature type="compositionally biased region" description="Polar residues" evidence="15">
    <location>
        <begin position="29"/>
        <end position="39"/>
    </location>
</feature>
<feature type="compositionally biased region" description="Low complexity" evidence="15">
    <location>
        <begin position="175"/>
        <end position="184"/>
    </location>
</feature>
<comment type="catalytic activity">
    <reaction evidence="1">
        <text>[E2 ubiquitin-conjugating enzyme]-S-ubiquitinyl-L-cysteine + [acceptor protein]-L-lysine = [E2 ubiquitin-conjugating enzyme]-L-cysteine + [acceptor protein]-N(6)-ubiquitinyl-L-lysine.</text>
        <dbReference type="EC" id="2.3.2.31"/>
    </reaction>
</comment>
<dbReference type="Pfam" id="PF22191">
    <property type="entry name" value="IBR_1"/>
    <property type="match status" value="1"/>
</dbReference>
<evidence type="ECO:0000256" key="15">
    <source>
        <dbReference type="SAM" id="MobiDB-lite"/>
    </source>
</evidence>
<feature type="domain" description="RING-type" evidence="17">
    <location>
        <begin position="208"/>
        <end position="257"/>
    </location>
</feature>
<protein>
    <recommendedName>
        <fullName evidence="4">RBR-type E3 ubiquitin transferase</fullName>
        <ecNumber evidence="4">2.3.2.31</ecNumber>
    </recommendedName>
</protein>
<keyword evidence="13" id="KW-0472">Membrane</keyword>
<feature type="domain" description="RING-type" evidence="18">
    <location>
        <begin position="204"/>
        <end position="392"/>
    </location>
</feature>
<dbReference type="Gene3D" id="1.20.120.1750">
    <property type="match status" value="1"/>
</dbReference>
<keyword evidence="7" id="KW-0479">Metal-binding</keyword>
<dbReference type="GO" id="GO:0005737">
    <property type="term" value="C:cytoplasm"/>
    <property type="evidence" value="ECO:0007669"/>
    <property type="project" value="UniProtKB-ARBA"/>
</dbReference>
<dbReference type="CDD" id="cd20346">
    <property type="entry name" value="BRcat_RBR_ANKIB1"/>
    <property type="match status" value="1"/>
</dbReference>
<evidence type="ECO:0000256" key="9">
    <source>
        <dbReference type="ARBA" id="ARBA00022771"/>
    </source>
</evidence>
<evidence type="ECO:0000256" key="8">
    <source>
        <dbReference type="ARBA" id="ARBA00022737"/>
    </source>
</evidence>
<keyword evidence="16" id="KW-0732">Signal</keyword>
<evidence type="ECO:0000256" key="3">
    <source>
        <dbReference type="ARBA" id="ARBA00004906"/>
    </source>
</evidence>
<dbReference type="AlphaFoldDB" id="J5QN92"/>
<dbReference type="InterPro" id="IPR001841">
    <property type="entry name" value="Znf_RING"/>
</dbReference>
<evidence type="ECO:0000256" key="2">
    <source>
        <dbReference type="ARBA" id="ARBA00004167"/>
    </source>
</evidence>
<dbReference type="HOGENOM" id="CLU_009823_4_1_1"/>
<dbReference type="Pfam" id="PF19422">
    <property type="entry name" value="Ariadne"/>
    <property type="match status" value="1"/>
</dbReference>
<evidence type="ECO:0000256" key="13">
    <source>
        <dbReference type="ARBA" id="ARBA00023136"/>
    </source>
</evidence>
<dbReference type="Proteomes" id="UP000002748">
    <property type="component" value="Unassembled WGS sequence"/>
</dbReference>
<feature type="region of interest" description="Disordered" evidence="15">
    <location>
        <begin position="27"/>
        <end position="100"/>
    </location>
</feature>
<dbReference type="FunFam" id="3.30.40.10:FF:000051">
    <property type="entry name" value="RBR-type E3 ubiquitin transferase"/>
    <property type="match status" value="1"/>
</dbReference>
<dbReference type="PROSITE" id="PS50089">
    <property type="entry name" value="ZF_RING_2"/>
    <property type="match status" value="1"/>
</dbReference>
<evidence type="ECO:0000256" key="1">
    <source>
        <dbReference type="ARBA" id="ARBA00001798"/>
    </source>
</evidence>
<name>J5QN92_TRIAS</name>
<evidence type="ECO:0000259" key="18">
    <source>
        <dbReference type="PROSITE" id="PS51873"/>
    </source>
</evidence>
<dbReference type="SUPFAM" id="SSF57850">
    <property type="entry name" value="RING/U-box"/>
    <property type="match status" value="2"/>
</dbReference>
<proteinExistence type="predicted"/>
<dbReference type="GO" id="GO:0016567">
    <property type="term" value="P:protein ubiquitination"/>
    <property type="evidence" value="ECO:0007669"/>
    <property type="project" value="InterPro"/>
</dbReference>
<dbReference type="EC" id="2.3.2.31" evidence="4"/>
<dbReference type="OrthoDB" id="10009520at2759"/>
<dbReference type="PANTHER" id="PTHR11685">
    <property type="entry name" value="RBR FAMILY RING FINGER AND IBR DOMAIN-CONTAINING"/>
    <property type="match status" value="1"/>
</dbReference>
<keyword evidence="9 14" id="KW-0863">Zinc-finger</keyword>
<dbReference type="GO" id="GO:0031090">
    <property type="term" value="C:organelle membrane"/>
    <property type="evidence" value="ECO:0007669"/>
    <property type="project" value="UniProtKB-ARBA"/>
</dbReference>
<evidence type="ECO:0000259" key="17">
    <source>
        <dbReference type="PROSITE" id="PS50089"/>
    </source>
</evidence>
<evidence type="ECO:0000256" key="6">
    <source>
        <dbReference type="ARBA" id="ARBA00022692"/>
    </source>
</evidence>
<feature type="chain" id="PRO_5003785409" description="RBR-type E3 ubiquitin transferase" evidence="16">
    <location>
        <begin position="24"/>
        <end position="557"/>
    </location>
</feature>
<dbReference type="GO" id="GO:0008270">
    <property type="term" value="F:zinc ion binding"/>
    <property type="evidence" value="ECO:0007669"/>
    <property type="project" value="UniProtKB-KW"/>
</dbReference>
<keyword evidence="11" id="KW-0862">Zinc</keyword>
<evidence type="ECO:0000256" key="14">
    <source>
        <dbReference type="PROSITE-ProRule" id="PRU00175"/>
    </source>
</evidence>
<keyword evidence="5" id="KW-0808">Transferase</keyword>
<evidence type="ECO:0000313" key="20">
    <source>
        <dbReference type="Proteomes" id="UP000002748"/>
    </source>
</evidence>
<dbReference type="VEuPathDB" id="FungiDB:A1Q1_02809"/>
<dbReference type="GO" id="GO:0061630">
    <property type="term" value="F:ubiquitin protein ligase activity"/>
    <property type="evidence" value="ECO:0007669"/>
    <property type="project" value="UniProtKB-EC"/>
</dbReference>
<evidence type="ECO:0000313" key="19">
    <source>
        <dbReference type="EMBL" id="EJT48243.1"/>
    </source>
</evidence>
<keyword evidence="12" id="KW-1133">Transmembrane helix</keyword>
<evidence type="ECO:0000256" key="11">
    <source>
        <dbReference type="ARBA" id="ARBA00022833"/>
    </source>
</evidence>
<evidence type="ECO:0000256" key="16">
    <source>
        <dbReference type="SAM" id="SignalP"/>
    </source>
</evidence>
<organism evidence="19 20">
    <name type="scientific">Trichosporon asahii var. asahii (strain ATCC 90039 / CBS 2479 / JCM 2466 / KCTC 7840 / NBRC 103889/ NCYC 2677 / UAMH 7654)</name>
    <name type="common">Yeast</name>
    <dbReference type="NCBI Taxonomy" id="1186058"/>
    <lineage>
        <taxon>Eukaryota</taxon>
        <taxon>Fungi</taxon>
        <taxon>Dikarya</taxon>
        <taxon>Basidiomycota</taxon>
        <taxon>Agaricomycotina</taxon>
        <taxon>Tremellomycetes</taxon>
        <taxon>Trichosporonales</taxon>
        <taxon>Trichosporonaceae</taxon>
        <taxon>Trichosporon</taxon>
    </lineage>
</organism>
<dbReference type="KEGG" id="tasa:A1Q1_02809"/>
<feature type="signal peptide" evidence="16">
    <location>
        <begin position="1"/>
        <end position="23"/>
    </location>
</feature>
<dbReference type="FunFam" id="1.20.120.1750:FF:000007">
    <property type="entry name" value="RBR-type E3 ubiquitin transferase"/>
    <property type="match status" value="1"/>
</dbReference>
<keyword evidence="10" id="KW-0833">Ubl conjugation pathway</keyword>
<evidence type="ECO:0000256" key="12">
    <source>
        <dbReference type="ARBA" id="ARBA00022989"/>
    </source>
</evidence>
<dbReference type="InterPro" id="IPR045840">
    <property type="entry name" value="Ariadne"/>
</dbReference>
<accession>J5QN92</accession>
<dbReference type="RefSeq" id="XP_014179513.1">
    <property type="nucleotide sequence ID" value="XM_014324038.1"/>
</dbReference>
<dbReference type="InterPro" id="IPR013083">
    <property type="entry name" value="Znf_RING/FYVE/PHD"/>
</dbReference>
<evidence type="ECO:0000256" key="5">
    <source>
        <dbReference type="ARBA" id="ARBA00022679"/>
    </source>
</evidence>